<evidence type="ECO:0000256" key="1">
    <source>
        <dbReference type="SAM" id="MobiDB-lite"/>
    </source>
</evidence>
<dbReference type="CDD" id="cd14279">
    <property type="entry name" value="CUE"/>
    <property type="match status" value="1"/>
</dbReference>
<dbReference type="Proteomes" id="UP000466442">
    <property type="component" value="Linkage Group LG12"/>
</dbReference>
<dbReference type="OrthoDB" id="3045089at2759"/>
<feature type="domain" description="CUE" evidence="2">
    <location>
        <begin position="232"/>
        <end position="275"/>
    </location>
</feature>
<gene>
    <name evidence="3" type="ORF">GE061_004208</name>
</gene>
<dbReference type="GO" id="GO:0043130">
    <property type="term" value="F:ubiquitin binding"/>
    <property type="evidence" value="ECO:0007669"/>
    <property type="project" value="InterPro"/>
</dbReference>
<feature type="compositionally biased region" description="Basic and acidic residues" evidence="1">
    <location>
        <begin position="406"/>
        <end position="417"/>
    </location>
</feature>
<dbReference type="SMART" id="SM00546">
    <property type="entry name" value="CUE"/>
    <property type="match status" value="2"/>
</dbReference>
<feature type="region of interest" description="Disordered" evidence="1">
    <location>
        <begin position="275"/>
        <end position="313"/>
    </location>
</feature>
<comment type="caution">
    <text evidence="3">The sequence shown here is derived from an EMBL/GenBank/DDBJ whole genome shotgun (WGS) entry which is preliminary data.</text>
</comment>
<proteinExistence type="predicted"/>
<feature type="compositionally biased region" description="Polar residues" evidence="1">
    <location>
        <begin position="74"/>
        <end position="94"/>
    </location>
</feature>
<dbReference type="InterPro" id="IPR003892">
    <property type="entry name" value="CUE"/>
</dbReference>
<evidence type="ECO:0000259" key="2">
    <source>
        <dbReference type="PROSITE" id="PS51140"/>
    </source>
</evidence>
<feature type="region of interest" description="Disordered" evidence="1">
    <location>
        <begin position="381"/>
        <end position="428"/>
    </location>
</feature>
<keyword evidence="4" id="KW-1185">Reference proteome</keyword>
<evidence type="ECO:0000313" key="4">
    <source>
        <dbReference type="Proteomes" id="UP000466442"/>
    </source>
</evidence>
<feature type="compositionally biased region" description="Basic and acidic residues" evidence="1">
    <location>
        <begin position="95"/>
        <end position="122"/>
    </location>
</feature>
<reference evidence="3" key="1">
    <citation type="journal article" date="2021" name="Mol. Ecol. Resour.">
        <title>Apolygus lucorum genome provides insights into omnivorousness and mesophyll feeding.</title>
        <authorList>
            <person name="Liu Y."/>
            <person name="Liu H."/>
            <person name="Wang H."/>
            <person name="Huang T."/>
            <person name="Liu B."/>
            <person name="Yang B."/>
            <person name="Yin L."/>
            <person name="Li B."/>
            <person name="Zhang Y."/>
            <person name="Zhang S."/>
            <person name="Jiang F."/>
            <person name="Zhang X."/>
            <person name="Ren Y."/>
            <person name="Wang B."/>
            <person name="Wang S."/>
            <person name="Lu Y."/>
            <person name="Wu K."/>
            <person name="Fan W."/>
            <person name="Wang G."/>
        </authorList>
    </citation>
    <scope>NUCLEOTIDE SEQUENCE</scope>
    <source>
        <strain evidence="3">12Hb</strain>
    </source>
</reference>
<name>A0A8S9WYQ1_APOLU</name>
<accession>A0A8S9WYQ1</accession>
<feature type="region of interest" description="Disordered" evidence="1">
    <location>
        <begin position="1"/>
        <end position="45"/>
    </location>
</feature>
<feature type="compositionally biased region" description="Basic and acidic residues" evidence="1">
    <location>
        <begin position="288"/>
        <end position="313"/>
    </location>
</feature>
<feature type="compositionally biased region" description="Pro residues" evidence="1">
    <location>
        <begin position="20"/>
        <end position="40"/>
    </location>
</feature>
<feature type="region of interest" description="Disordered" evidence="1">
    <location>
        <begin position="59"/>
        <end position="137"/>
    </location>
</feature>
<dbReference type="SUPFAM" id="SSF46934">
    <property type="entry name" value="UBA-like"/>
    <property type="match status" value="1"/>
</dbReference>
<dbReference type="AlphaFoldDB" id="A0A8S9WYQ1"/>
<dbReference type="EMBL" id="WIXP02000012">
    <property type="protein sequence ID" value="KAF6201813.1"/>
    <property type="molecule type" value="Genomic_DNA"/>
</dbReference>
<feature type="domain" description="CUE" evidence="2">
    <location>
        <begin position="155"/>
        <end position="197"/>
    </location>
</feature>
<protein>
    <recommendedName>
        <fullName evidence="2">CUE domain-containing protein</fullName>
    </recommendedName>
</protein>
<dbReference type="InterPro" id="IPR009060">
    <property type="entry name" value="UBA-like_sf"/>
</dbReference>
<dbReference type="PROSITE" id="PS51140">
    <property type="entry name" value="CUE"/>
    <property type="match status" value="2"/>
</dbReference>
<organism evidence="3 4">
    <name type="scientific">Apolygus lucorum</name>
    <name type="common">Small green plant bug</name>
    <name type="synonym">Lygocoris lucorum</name>
    <dbReference type="NCBI Taxonomy" id="248454"/>
    <lineage>
        <taxon>Eukaryota</taxon>
        <taxon>Metazoa</taxon>
        <taxon>Ecdysozoa</taxon>
        <taxon>Arthropoda</taxon>
        <taxon>Hexapoda</taxon>
        <taxon>Insecta</taxon>
        <taxon>Pterygota</taxon>
        <taxon>Neoptera</taxon>
        <taxon>Paraneoptera</taxon>
        <taxon>Hemiptera</taxon>
        <taxon>Heteroptera</taxon>
        <taxon>Panheteroptera</taxon>
        <taxon>Cimicomorpha</taxon>
        <taxon>Miridae</taxon>
        <taxon>Mirini</taxon>
        <taxon>Apolygus</taxon>
    </lineage>
</organism>
<sequence length="531" mass="58480">MKCRSYPDLLDLSETSVRRPQPPPPPISAVPVPLPPPSPAAPGHRSVFSPFYPLHLCEISPASPAPAPGGPRQDSASITTSTSHLSSMNQFKKYQQTERKCEPRTGKRHVTLEDSKAKDRSESISVTHENVHRGGRNVPFMGASAVQSNHSHQPIIPETVQKIRAMFPTVPETHIKALLLKYHGRDAVVVSALQVEKFPVATPGPYTPPPARQQSVRVAPPLACRPQPKPHSPKMKLRYLKSVFPVVEETVLLDTLCSADNNVTHATERLLHLGFNKRDTPPPRVSLKKKESEEAKDLVKKPTPPTREKTPEEKSIIKERVCRKHNDVAERVVSIALESASYNEDTAETILSLMVTEKPQKTKESTGEVVELPKIIKEDAESKTEAVPIAPHSTPQKFAQKKRLKGRPDYSDHENDGPSKNIFQSPLLIKPNGPDATMLKGPDETLLLEDYVPWIGAKRGLARGANKSLVRGPAGATGPNPLLRRGPSSSLAKGSIYSNFSRGQRGLTVMWTRTVTPRYVYSEAAKFLLPT</sequence>
<evidence type="ECO:0000313" key="3">
    <source>
        <dbReference type="EMBL" id="KAF6201813.1"/>
    </source>
</evidence>